<dbReference type="AlphaFoldDB" id="A0A4Y7NKF3"/>
<dbReference type="GO" id="GO:0043130">
    <property type="term" value="F:ubiquitin binding"/>
    <property type="evidence" value="ECO:0007669"/>
    <property type="project" value="InterPro"/>
</dbReference>
<evidence type="ECO:0000256" key="1">
    <source>
        <dbReference type="SAM" id="Coils"/>
    </source>
</evidence>
<evidence type="ECO:0000313" key="4">
    <source>
        <dbReference type="EMBL" id="SVE93066.1"/>
    </source>
</evidence>
<reference evidence="4" key="1">
    <citation type="submission" date="2018-08" db="EMBL/GenBank/DDBJ databases">
        <authorList>
            <person name="Cornetti L."/>
        </authorList>
    </citation>
    <scope>NUCLEOTIDE SEQUENCE</scope>
    <source>
        <strain evidence="4">DE-FRO-2-1</strain>
    </source>
</reference>
<keyword evidence="1" id="KW-0175">Coiled coil</keyword>
<dbReference type="GO" id="GO:0000813">
    <property type="term" value="C:ESCRT I complex"/>
    <property type="evidence" value="ECO:0007669"/>
    <property type="project" value="InterPro"/>
</dbReference>
<dbReference type="EMBL" id="LR023447">
    <property type="protein sequence ID" value="SVE93066.1"/>
    <property type="molecule type" value="mRNA"/>
</dbReference>
<organism evidence="4">
    <name type="scientific">Moina brachiata</name>
    <dbReference type="NCBI Taxonomy" id="675436"/>
    <lineage>
        <taxon>Eukaryota</taxon>
        <taxon>Metazoa</taxon>
        <taxon>Ecdysozoa</taxon>
        <taxon>Arthropoda</taxon>
        <taxon>Crustacea</taxon>
        <taxon>Branchiopoda</taxon>
        <taxon>Diplostraca</taxon>
        <taxon>Cladocera</taxon>
        <taxon>Anomopoda</taxon>
        <taxon>Moinidae</taxon>
        <taxon>Moina</taxon>
    </lineage>
</organism>
<name>A0A4Y7NKF3_9CRUS</name>
<proteinExistence type="evidence at transcript level"/>
<feature type="region of interest" description="Disordered" evidence="2">
    <location>
        <begin position="296"/>
        <end position="327"/>
    </location>
</feature>
<dbReference type="Gene3D" id="1.20.120.1920">
    <property type="entry name" value="UBAP1 SOUBA domain"/>
    <property type="match status" value="1"/>
</dbReference>
<protein>
    <submittedName>
        <fullName evidence="4">EOG090X07V0</fullName>
    </submittedName>
</protein>
<dbReference type="PANTHER" id="PTHR15960:SF5">
    <property type="entry name" value="LD44032P"/>
    <property type="match status" value="1"/>
</dbReference>
<dbReference type="GO" id="GO:0043162">
    <property type="term" value="P:ubiquitin-dependent protein catabolic process via the multivesicular body sorting pathway"/>
    <property type="evidence" value="ECO:0007669"/>
    <property type="project" value="InterPro"/>
</dbReference>
<accession>A0A4Y7NKF3</accession>
<evidence type="ECO:0000259" key="3">
    <source>
        <dbReference type="PROSITE" id="PS50030"/>
    </source>
</evidence>
<feature type="domain" description="UBA" evidence="3">
    <location>
        <begin position="408"/>
        <end position="450"/>
    </location>
</feature>
<evidence type="ECO:0000256" key="2">
    <source>
        <dbReference type="SAM" id="MobiDB-lite"/>
    </source>
</evidence>
<sequence>MDRAASSYVSGVTVKISEKYRPPRKPTLPAGLCIIEPPAHLFAANFDRIDEAGVLSLIEKLKRKKNEEVRARKQRIAELELKIAEEKEEQPEGKDVGDSTCASSKIETTDPIVASPVMPATRNGPTPMLNHVSMPVLTPIQSSTIEEKTKEKLNAINIAEFENFSTNPFEDMELKTLNDKEELALLLQPTPQPPIPGQPPHPAQLTLGMPYNTHASVGMQWPSRTDATYPHQPPNLQYSNPSSDWIHSSNLQPFNQQTFEERIGKISLNNDFFPPQANSATPQGILRQVKSVPDLSDIGDKRLSSRTPPPRLSSGVISKPSPSRSILNAEPSVERNLKPHEKLLARQLSDMGFPRDLCARVIARVGASEKDVLDQLLVIQKLEDKGYIRHRIESILELVKPCQDVLKVLEEHLRLSEQLSALGFDEKKVDSALLAAGLDRDKALDILLMM</sequence>
<dbReference type="CDD" id="cd14316">
    <property type="entry name" value="UBA2_UBAP1_like"/>
    <property type="match status" value="1"/>
</dbReference>
<dbReference type="PROSITE" id="PS50030">
    <property type="entry name" value="UBA"/>
    <property type="match status" value="1"/>
</dbReference>
<dbReference type="PANTHER" id="PTHR15960">
    <property type="entry name" value="LD44032P"/>
    <property type="match status" value="1"/>
</dbReference>
<feature type="coiled-coil region" evidence="1">
    <location>
        <begin position="62"/>
        <end position="89"/>
    </location>
</feature>
<dbReference type="InterPro" id="IPR015940">
    <property type="entry name" value="UBA"/>
</dbReference>
<dbReference type="InterPro" id="IPR042575">
    <property type="entry name" value="UBAP1_C"/>
</dbReference>
<dbReference type="InterPro" id="IPR038870">
    <property type="entry name" value="UBAP1"/>
</dbReference>
<gene>
    <name evidence="4" type="primary">EOG090X07V0</name>
</gene>